<dbReference type="InParanoid" id="S8DZC0"/>
<feature type="domain" description="C2" evidence="2">
    <location>
        <begin position="1"/>
        <end position="105"/>
    </location>
</feature>
<dbReference type="SMART" id="SM00239">
    <property type="entry name" value="C2"/>
    <property type="match status" value="1"/>
</dbReference>
<dbReference type="PROSITE" id="PS50004">
    <property type="entry name" value="C2"/>
    <property type="match status" value="1"/>
</dbReference>
<dbReference type="SUPFAM" id="SSF49562">
    <property type="entry name" value="C2 domain (Calcium/lipid-binding domain, CaLB)"/>
    <property type="match status" value="1"/>
</dbReference>
<dbReference type="Pfam" id="PF00168">
    <property type="entry name" value="C2"/>
    <property type="match status" value="1"/>
</dbReference>
<evidence type="ECO:0000313" key="4">
    <source>
        <dbReference type="Proteomes" id="UP000015241"/>
    </source>
</evidence>
<accession>S8DZC0</accession>
<feature type="region of interest" description="Disordered" evidence="1">
    <location>
        <begin position="385"/>
        <end position="438"/>
    </location>
</feature>
<dbReference type="PANTHER" id="PTHR47800">
    <property type="entry name" value="C2 DOMAIN-CONTAINING PROTEIN"/>
    <property type="match status" value="1"/>
</dbReference>
<proteinExistence type="predicted"/>
<reference evidence="3 4" key="1">
    <citation type="journal article" date="2012" name="Science">
        <title>The Paleozoic origin of enzymatic lignin decomposition reconstructed from 31 fungal genomes.</title>
        <authorList>
            <person name="Floudas D."/>
            <person name="Binder M."/>
            <person name="Riley R."/>
            <person name="Barry K."/>
            <person name="Blanchette R.A."/>
            <person name="Henrissat B."/>
            <person name="Martinez A.T."/>
            <person name="Otillar R."/>
            <person name="Spatafora J.W."/>
            <person name="Yadav J.S."/>
            <person name="Aerts A."/>
            <person name="Benoit I."/>
            <person name="Boyd A."/>
            <person name="Carlson A."/>
            <person name="Copeland A."/>
            <person name="Coutinho P.M."/>
            <person name="de Vries R.P."/>
            <person name="Ferreira P."/>
            <person name="Findley K."/>
            <person name="Foster B."/>
            <person name="Gaskell J."/>
            <person name="Glotzer D."/>
            <person name="Gorecki P."/>
            <person name="Heitman J."/>
            <person name="Hesse C."/>
            <person name="Hori C."/>
            <person name="Igarashi K."/>
            <person name="Jurgens J.A."/>
            <person name="Kallen N."/>
            <person name="Kersten P."/>
            <person name="Kohler A."/>
            <person name="Kuees U."/>
            <person name="Kumar T.K.A."/>
            <person name="Kuo A."/>
            <person name="LaButti K."/>
            <person name="Larrondo L.F."/>
            <person name="Lindquist E."/>
            <person name="Ling A."/>
            <person name="Lombard V."/>
            <person name="Lucas S."/>
            <person name="Lundell T."/>
            <person name="Martin R."/>
            <person name="McLaughlin D.J."/>
            <person name="Morgenstern I."/>
            <person name="Morin E."/>
            <person name="Murat C."/>
            <person name="Nagy L.G."/>
            <person name="Nolan M."/>
            <person name="Ohm R.A."/>
            <person name="Patyshakuliyeva A."/>
            <person name="Rokas A."/>
            <person name="Ruiz-Duenas F.J."/>
            <person name="Sabat G."/>
            <person name="Salamov A."/>
            <person name="Samejima M."/>
            <person name="Schmutz J."/>
            <person name="Slot J.C."/>
            <person name="St John F."/>
            <person name="Stenlid J."/>
            <person name="Sun H."/>
            <person name="Sun S."/>
            <person name="Syed K."/>
            <person name="Tsang A."/>
            <person name="Wiebenga A."/>
            <person name="Young D."/>
            <person name="Pisabarro A."/>
            <person name="Eastwood D.C."/>
            <person name="Martin F."/>
            <person name="Cullen D."/>
            <person name="Grigoriev I.V."/>
            <person name="Hibbett D.S."/>
        </authorList>
    </citation>
    <scope>NUCLEOTIDE SEQUENCE</scope>
    <source>
        <strain evidence="4">FP-58527</strain>
    </source>
</reference>
<name>S8DZC0_FOMSC</name>
<dbReference type="GO" id="GO:0010628">
    <property type="term" value="P:positive regulation of gene expression"/>
    <property type="evidence" value="ECO:0007669"/>
    <property type="project" value="TreeGrafter"/>
</dbReference>
<dbReference type="InterPro" id="IPR035892">
    <property type="entry name" value="C2_domain_sf"/>
</dbReference>
<dbReference type="HOGENOM" id="CLU_022666_0_1_1"/>
<dbReference type="Gene3D" id="2.60.40.150">
    <property type="entry name" value="C2 domain"/>
    <property type="match status" value="1"/>
</dbReference>
<dbReference type="EMBL" id="KE504166">
    <property type="protein sequence ID" value="EPS98321.1"/>
    <property type="molecule type" value="Genomic_DNA"/>
</dbReference>
<gene>
    <name evidence="3" type="ORF">FOMPIDRAFT_1126677</name>
</gene>
<keyword evidence="4" id="KW-1185">Reference proteome</keyword>
<organism evidence="3 4">
    <name type="scientific">Fomitopsis schrenkii</name>
    <name type="common">Brown rot fungus</name>
    <dbReference type="NCBI Taxonomy" id="2126942"/>
    <lineage>
        <taxon>Eukaryota</taxon>
        <taxon>Fungi</taxon>
        <taxon>Dikarya</taxon>
        <taxon>Basidiomycota</taxon>
        <taxon>Agaricomycotina</taxon>
        <taxon>Agaricomycetes</taxon>
        <taxon>Polyporales</taxon>
        <taxon>Fomitopsis</taxon>
    </lineage>
</organism>
<sequence length="438" mass="49300">MSFNDLTISFRSASGLPKMDVVGTADPYFVAKLDGKLQYISSVKENTLTPVWDELWRVKNVPHGATLAVEVMDKDSNSLTDGYIGQLTLELSSGEKEIRIEDRVLKRNRGTFLLKVDLFPSTDAEACDRPYQFDGPIRYSLHYSPTVGRLTRADSRLYATWKIYIKGIRLFFGDTVQPWNSNYNKARSIFQGPTSLAIRSVIHTGHRMLYARSAANTFGVLDAPSDILHLLHGHAAPGTDTPSDRTPFVHRIKPALYTYVISVDDDSFRFSETGARFLVNMASKHALHSNCADAVRYSGEFHPRPEGGWDKFSDDMRDEDVRWELVIDNKSGTYSPDKALLPKLKQLMEYNFPTFTVITLDYRDSELARSSEACLAYATSKRGVNPEELTPQTPSLEKESLVQRASNHLRKHRGSKAAEDAEPDSEDQGPTCSYEHTE</sequence>
<evidence type="ECO:0000256" key="1">
    <source>
        <dbReference type="SAM" id="MobiDB-lite"/>
    </source>
</evidence>
<dbReference type="eggNOG" id="ENOG502S261">
    <property type="taxonomic scope" value="Eukaryota"/>
</dbReference>
<dbReference type="OrthoDB" id="73919at2759"/>
<evidence type="ECO:0000313" key="3">
    <source>
        <dbReference type="EMBL" id="EPS98321.1"/>
    </source>
</evidence>
<dbReference type="AlphaFoldDB" id="S8DZC0"/>
<dbReference type="CDD" id="cd00030">
    <property type="entry name" value="C2"/>
    <property type="match status" value="1"/>
</dbReference>
<dbReference type="InterPro" id="IPR000008">
    <property type="entry name" value="C2_dom"/>
</dbReference>
<dbReference type="PANTHER" id="PTHR47800:SF5">
    <property type="entry name" value="FER-1-LIKE PROTEIN 6"/>
    <property type="match status" value="1"/>
</dbReference>
<dbReference type="Proteomes" id="UP000015241">
    <property type="component" value="Unassembled WGS sequence"/>
</dbReference>
<dbReference type="STRING" id="743788.S8DZC0"/>
<evidence type="ECO:0000259" key="2">
    <source>
        <dbReference type="PROSITE" id="PS50004"/>
    </source>
</evidence>
<protein>
    <recommendedName>
        <fullName evidence="2">C2 domain-containing protein</fullName>
    </recommendedName>
</protein>